<dbReference type="OrthoDB" id="10319040at2759"/>
<gene>
    <name evidence="1" type="ORF">Gohar_004450</name>
</gene>
<protein>
    <submittedName>
        <fullName evidence="1">Uncharacterized protein</fullName>
    </submittedName>
</protein>
<sequence>MSAEEAGKAESLDMHNSYSHGSTVIFGRFFRISKKRILNGEPRGYFWMRSCFDMVISIGSICLEFGELLVMLHYWC</sequence>
<proteinExistence type="predicted"/>
<evidence type="ECO:0000313" key="2">
    <source>
        <dbReference type="Proteomes" id="UP000593560"/>
    </source>
</evidence>
<dbReference type="EMBL" id="JABFAD010000008">
    <property type="protein sequence ID" value="MBA0804894.1"/>
    <property type="molecule type" value="Genomic_DNA"/>
</dbReference>
<dbReference type="AlphaFoldDB" id="A0A7J9H6A9"/>
<dbReference type="Proteomes" id="UP000593560">
    <property type="component" value="Unassembled WGS sequence"/>
</dbReference>
<reference evidence="1 2" key="1">
    <citation type="journal article" date="2019" name="Genome Biol. Evol.">
        <title>Insights into the evolution of the New World diploid cottons (Gossypium, subgenus Houzingenia) based on genome sequencing.</title>
        <authorList>
            <person name="Grover C.E."/>
            <person name="Arick M.A. 2nd"/>
            <person name="Thrash A."/>
            <person name="Conover J.L."/>
            <person name="Sanders W.S."/>
            <person name="Peterson D.G."/>
            <person name="Frelichowski J.E."/>
            <person name="Scheffler J.A."/>
            <person name="Scheffler B.E."/>
            <person name="Wendel J.F."/>
        </authorList>
    </citation>
    <scope>NUCLEOTIDE SEQUENCE [LARGE SCALE GENOMIC DNA]</scope>
    <source>
        <strain evidence="1">0</strain>
        <tissue evidence="1">Leaf</tissue>
    </source>
</reference>
<organism evidence="1 2">
    <name type="scientific">Gossypium harknessii</name>
    <dbReference type="NCBI Taxonomy" id="34285"/>
    <lineage>
        <taxon>Eukaryota</taxon>
        <taxon>Viridiplantae</taxon>
        <taxon>Streptophyta</taxon>
        <taxon>Embryophyta</taxon>
        <taxon>Tracheophyta</taxon>
        <taxon>Spermatophyta</taxon>
        <taxon>Magnoliopsida</taxon>
        <taxon>eudicotyledons</taxon>
        <taxon>Gunneridae</taxon>
        <taxon>Pentapetalae</taxon>
        <taxon>rosids</taxon>
        <taxon>malvids</taxon>
        <taxon>Malvales</taxon>
        <taxon>Malvaceae</taxon>
        <taxon>Malvoideae</taxon>
        <taxon>Gossypium</taxon>
    </lineage>
</organism>
<evidence type="ECO:0000313" key="1">
    <source>
        <dbReference type="EMBL" id="MBA0804894.1"/>
    </source>
</evidence>
<name>A0A7J9H6A9_9ROSI</name>
<keyword evidence="2" id="KW-1185">Reference proteome</keyword>
<comment type="caution">
    <text evidence="1">The sequence shown here is derived from an EMBL/GenBank/DDBJ whole genome shotgun (WGS) entry which is preliminary data.</text>
</comment>
<accession>A0A7J9H6A9</accession>